<proteinExistence type="predicted"/>
<evidence type="ECO:0000256" key="1">
    <source>
        <dbReference type="SAM" id="MobiDB-lite"/>
    </source>
</evidence>
<keyword evidence="3" id="KW-1185">Reference proteome</keyword>
<protein>
    <submittedName>
        <fullName evidence="2">Uncharacterized protein</fullName>
    </submittedName>
</protein>
<comment type="caution">
    <text evidence="2">The sequence shown here is derived from an EMBL/GenBank/DDBJ whole genome shotgun (WGS) entry which is preliminary data.</text>
</comment>
<dbReference type="Proteomes" id="UP000265520">
    <property type="component" value="Unassembled WGS sequence"/>
</dbReference>
<name>A0A392R6K3_9FABA</name>
<organism evidence="2 3">
    <name type="scientific">Trifolium medium</name>
    <dbReference type="NCBI Taxonomy" id="97028"/>
    <lineage>
        <taxon>Eukaryota</taxon>
        <taxon>Viridiplantae</taxon>
        <taxon>Streptophyta</taxon>
        <taxon>Embryophyta</taxon>
        <taxon>Tracheophyta</taxon>
        <taxon>Spermatophyta</taxon>
        <taxon>Magnoliopsida</taxon>
        <taxon>eudicotyledons</taxon>
        <taxon>Gunneridae</taxon>
        <taxon>Pentapetalae</taxon>
        <taxon>rosids</taxon>
        <taxon>fabids</taxon>
        <taxon>Fabales</taxon>
        <taxon>Fabaceae</taxon>
        <taxon>Papilionoideae</taxon>
        <taxon>50 kb inversion clade</taxon>
        <taxon>NPAAA clade</taxon>
        <taxon>Hologalegina</taxon>
        <taxon>IRL clade</taxon>
        <taxon>Trifolieae</taxon>
        <taxon>Trifolium</taxon>
    </lineage>
</organism>
<feature type="non-terminal residue" evidence="2">
    <location>
        <position position="1"/>
    </location>
</feature>
<accession>A0A392R6K3</accession>
<reference evidence="2 3" key="1">
    <citation type="journal article" date="2018" name="Front. Plant Sci.">
        <title>Red Clover (Trifolium pratense) and Zigzag Clover (T. medium) - A Picture of Genomic Similarities and Differences.</title>
        <authorList>
            <person name="Dluhosova J."/>
            <person name="Istvanek J."/>
            <person name="Nedelnik J."/>
            <person name="Repkova J."/>
        </authorList>
    </citation>
    <scope>NUCLEOTIDE SEQUENCE [LARGE SCALE GENOMIC DNA]</scope>
    <source>
        <strain evidence="3">cv. 10/8</strain>
        <tissue evidence="2">Leaf</tissue>
    </source>
</reference>
<feature type="region of interest" description="Disordered" evidence="1">
    <location>
        <begin position="53"/>
        <end position="78"/>
    </location>
</feature>
<feature type="region of interest" description="Disordered" evidence="1">
    <location>
        <begin position="1"/>
        <end position="20"/>
    </location>
</feature>
<dbReference type="AlphaFoldDB" id="A0A392R6K3"/>
<feature type="compositionally biased region" description="Basic and acidic residues" evidence="1">
    <location>
        <begin position="69"/>
        <end position="78"/>
    </location>
</feature>
<sequence length="78" mass="9087">ESQEQCYKEEEETPSKTNLAWTEELVDEDPQLQNEGTNSKFGIKEINLKKPVKEVKRKEEEAVDEAQGEDDKRTYPTQ</sequence>
<evidence type="ECO:0000313" key="2">
    <source>
        <dbReference type="EMBL" id="MCI32233.1"/>
    </source>
</evidence>
<dbReference type="EMBL" id="LXQA010193689">
    <property type="protein sequence ID" value="MCI32233.1"/>
    <property type="molecule type" value="Genomic_DNA"/>
</dbReference>
<evidence type="ECO:0000313" key="3">
    <source>
        <dbReference type="Proteomes" id="UP000265520"/>
    </source>
</evidence>